<dbReference type="AlphaFoldDB" id="A0A5C3QM24"/>
<sequence>MAHSRSERGIVTQGDNGLGPLWKYGDWLQSYDPGADLAALYLRLILKPPTAAAPPKTLQMPDLSHLGIGPGQIFFSVIKTAENCNNPWGSSTQYAIATNRLINLQ</sequence>
<evidence type="ECO:0000313" key="2">
    <source>
        <dbReference type="Proteomes" id="UP000305067"/>
    </source>
</evidence>
<dbReference type="EMBL" id="ML178825">
    <property type="protein sequence ID" value="TFL01259.1"/>
    <property type="molecule type" value="Genomic_DNA"/>
</dbReference>
<gene>
    <name evidence="1" type="ORF">BDV98DRAFT_582869</name>
</gene>
<accession>A0A5C3QM24</accession>
<protein>
    <submittedName>
        <fullName evidence="1">Uncharacterized protein</fullName>
    </submittedName>
</protein>
<name>A0A5C3QM24_9AGAR</name>
<evidence type="ECO:0000313" key="1">
    <source>
        <dbReference type="EMBL" id="TFL01259.1"/>
    </source>
</evidence>
<proteinExistence type="predicted"/>
<keyword evidence="2" id="KW-1185">Reference proteome</keyword>
<reference evidence="1 2" key="1">
    <citation type="journal article" date="2019" name="Nat. Ecol. Evol.">
        <title>Megaphylogeny resolves global patterns of mushroom evolution.</title>
        <authorList>
            <person name="Varga T."/>
            <person name="Krizsan K."/>
            <person name="Foldi C."/>
            <person name="Dima B."/>
            <person name="Sanchez-Garcia M."/>
            <person name="Sanchez-Ramirez S."/>
            <person name="Szollosi G.J."/>
            <person name="Szarkandi J.G."/>
            <person name="Papp V."/>
            <person name="Albert L."/>
            <person name="Andreopoulos W."/>
            <person name="Angelini C."/>
            <person name="Antonin V."/>
            <person name="Barry K.W."/>
            <person name="Bougher N.L."/>
            <person name="Buchanan P."/>
            <person name="Buyck B."/>
            <person name="Bense V."/>
            <person name="Catcheside P."/>
            <person name="Chovatia M."/>
            <person name="Cooper J."/>
            <person name="Damon W."/>
            <person name="Desjardin D."/>
            <person name="Finy P."/>
            <person name="Geml J."/>
            <person name="Haridas S."/>
            <person name="Hughes K."/>
            <person name="Justo A."/>
            <person name="Karasinski D."/>
            <person name="Kautmanova I."/>
            <person name="Kiss B."/>
            <person name="Kocsube S."/>
            <person name="Kotiranta H."/>
            <person name="LaButti K.M."/>
            <person name="Lechner B.E."/>
            <person name="Liimatainen K."/>
            <person name="Lipzen A."/>
            <person name="Lukacs Z."/>
            <person name="Mihaltcheva S."/>
            <person name="Morgado L.N."/>
            <person name="Niskanen T."/>
            <person name="Noordeloos M.E."/>
            <person name="Ohm R.A."/>
            <person name="Ortiz-Santana B."/>
            <person name="Ovrebo C."/>
            <person name="Racz N."/>
            <person name="Riley R."/>
            <person name="Savchenko A."/>
            <person name="Shiryaev A."/>
            <person name="Soop K."/>
            <person name="Spirin V."/>
            <person name="Szebenyi C."/>
            <person name="Tomsovsky M."/>
            <person name="Tulloss R.E."/>
            <person name="Uehling J."/>
            <person name="Grigoriev I.V."/>
            <person name="Vagvolgyi C."/>
            <person name="Papp T."/>
            <person name="Martin F.M."/>
            <person name="Miettinen O."/>
            <person name="Hibbett D.S."/>
            <person name="Nagy L.G."/>
        </authorList>
    </citation>
    <scope>NUCLEOTIDE SEQUENCE [LARGE SCALE GENOMIC DNA]</scope>
    <source>
        <strain evidence="1 2">CBS 309.79</strain>
    </source>
</reference>
<organism evidence="1 2">
    <name type="scientific">Pterulicium gracile</name>
    <dbReference type="NCBI Taxonomy" id="1884261"/>
    <lineage>
        <taxon>Eukaryota</taxon>
        <taxon>Fungi</taxon>
        <taxon>Dikarya</taxon>
        <taxon>Basidiomycota</taxon>
        <taxon>Agaricomycotina</taxon>
        <taxon>Agaricomycetes</taxon>
        <taxon>Agaricomycetidae</taxon>
        <taxon>Agaricales</taxon>
        <taxon>Pleurotineae</taxon>
        <taxon>Pterulaceae</taxon>
        <taxon>Pterulicium</taxon>
    </lineage>
</organism>
<dbReference type="Proteomes" id="UP000305067">
    <property type="component" value="Unassembled WGS sequence"/>
</dbReference>